<gene>
    <name evidence="1" type="ORF">KVG95_19315</name>
</gene>
<evidence type="ECO:0000313" key="1">
    <source>
        <dbReference type="EMBL" id="MBV4465482.1"/>
    </source>
</evidence>
<reference evidence="1" key="1">
    <citation type="submission" date="2021-06" db="EMBL/GenBank/DDBJ databases">
        <title>Updating the genus Pseudomonas: Description of 43 new species and partition of the Pseudomonas putida group.</title>
        <authorList>
            <person name="Girard L."/>
            <person name="Lood C."/>
            <person name="Vandamme P."/>
            <person name="Rokni-Zadeh H."/>
            <person name="Van Noort V."/>
            <person name="Hofte M."/>
            <person name="Lavigne R."/>
            <person name="De Mot R."/>
        </authorList>
    </citation>
    <scope>NUCLEOTIDE SEQUENCE</scope>
    <source>
        <strain evidence="1">SWRI79</strain>
    </source>
</reference>
<keyword evidence="2" id="KW-1185">Reference proteome</keyword>
<protein>
    <submittedName>
        <fullName evidence="1">Uncharacterized protein</fullName>
    </submittedName>
</protein>
<accession>A0ABS6PZH9</accession>
<proteinExistence type="predicted"/>
<dbReference type="Proteomes" id="UP000886900">
    <property type="component" value="Unassembled WGS sequence"/>
</dbReference>
<name>A0ABS6PZH9_9PSED</name>
<evidence type="ECO:0000313" key="2">
    <source>
        <dbReference type="Proteomes" id="UP000886900"/>
    </source>
</evidence>
<dbReference type="EMBL" id="JAHSTV010000009">
    <property type="protein sequence ID" value="MBV4465482.1"/>
    <property type="molecule type" value="Genomic_DNA"/>
</dbReference>
<sequence>MKMLDTAAFRLEPWQRELIHTAAIVNGGLETDEHSDSTPHILWWGGAYSELLSMCVDKIRGELIIADSDPRRLRKSAAMMDNARSVRLMTLSDLSRDANVIEPLLQGALLRDIDGYIALEEKLRFGVERSPAVSDGWASRILMDFTLNRVDAEDEKQVLGEAFRALNVTGCVVCAVLVSDEPLTSHHTVRSAPAGAPLRLPSETAVIAAFEQAGFHGITFHWSPTAASAIDRIGDAEVRMCTVKAYKGKQGPCWELGQAVIYRGPWLEVHDDDGHAYRRGERVAVCAKTYDLMMRAPYQGAFLGLRSMNEPPLGQAAPFDCNTPALRDPKVTKGLAPFQGAQAAACCSTESGCC</sequence>
<comment type="caution">
    <text evidence="1">The sequence shown here is derived from an EMBL/GenBank/DDBJ whole genome shotgun (WGS) entry which is preliminary data.</text>
</comment>
<organism evidence="1 2">
    <name type="scientific">Pseudomonas farris</name>
    <dbReference type="NCBI Taxonomy" id="2841207"/>
    <lineage>
        <taxon>Bacteria</taxon>
        <taxon>Pseudomonadati</taxon>
        <taxon>Pseudomonadota</taxon>
        <taxon>Gammaproteobacteria</taxon>
        <taxon>Pseudomonadales</taxon>
        <taxon>Pseudomonadaceae</taxon>
        <taxon>Pseudomonas</taxon>
    </lineage>
</organism>
<dbReference type="RefSeq" id="WP_217857573.1">
    <property type="nucleotide sequence ID" value="NZ_JAHSTV010000009.1"/>
</dbReference>